<dbReference type="PANTHER" id="PTHR43252:SF7">
    <property type="entry name" value="TRANSCRIPTIONAL REGULATOR YQJI"/>
    <property type="match status" value="1"/>
</dbReference>
<protein>
    <submittedName>
        <fullName evidence="3">Transcriptional regulator</fullName>
    </submittedName>
</protein>
<dbReference type="InterPro" id="IPR036390">
    <property type="entry name" value="WH_DNA-bd_sf"/>
</dbReference>
<keyword evidence="4" id="KW-1185">Reference proteome</keyword>
<dbReference type="EMBL" id="LDQA01000069">
    <property type="protein sequence ID" value="KTR02729.1"/>
    <property type="molecule type" value="Genomic_DNA"/>
</dbReference>
<dbReference type="AlphaFoldDB" id="A0A175RIT5"/>
<dbReference type="InterPro" id="IPR005149">
    <property type="entry name" value="Tscrpt_reg_PadR_N"/>
</dbReference>
<dbReference type="InterPro" id="IPR036388">
    <property type="entry name" value="WH-like_DNA-bd_sf"/>
</dbReference>
<feature type="region of interest" description="Disordered" evidence="1">
    <location>
        <begin position="1"/>
        <end position="29"/>
    </location>
</feature>
<evidence type="ECO:0000256" key="1">
    <source>
        <dbReference type="SAM" id="MobiDB-lite"/>
    </source>
</evidence>
<dbReference type="Pfam" id="PF03551">
    <property type="entry name" value="PadR"/>
    <property type="match status" value="1"/>
</dbReference>
<proteinExistence type="predicted"/>
<sequence length="201" mass="21881">MGRNPFGRGGGRGHRHGGPGGGTGDGEGDGRIGRFLLQGDLRLLVLALIEKEPRHGYEIIRHVEEMTQGFYAPSPGIVYPTLSYLEEAGYILAESEGNKKRYAVTDEGRAYLASHREAADGILGRLTELAERLKQRREHHASRGEKHGPELPRSVEAALLNLREVAARALAADEKRSSEITRLLLQVADDLERGSGGLANV</sequence>
<accession>A0A175RIT5</accession>
<comment type="caution">
    <text evidence="3">The sequence shown here is derived from an EMBL/GenBank/DDBJ whole genome shotgun (WGS) entry which is preliminary data.</text>
</comment>
<evidence type="ECO:0000313" key="3">
    <source>
        <dbReference type="EMBL" id="KTR02729.1"/>
    </source>
</evidence>
<dbReference type="Gene3D" id="1.10.10.10">
    <property type="entry name" value="Winged helix-like DNA-binding domain superfamily/Winged helix DNA-binding domain"/>
    <property type="match status" value="1"/>
</dbReference>
<dbReference type="PANTHER" id="PTHR43252">
    <property type="entry name" value="TRANSCRIPTIONAL REGULATOR YQJI"/>
    <property type="match status" value="1"/>
</dbReference>
<organism evidence="3 4">
    <name type="scientific">Aureimonas ureilytica</name>
    <dbReference type="NCBI Taxonomy" id="401562"/>
    <lineage>
        <taxon>Bacteria</taxon>
        <taxon>Pseudomonadati</taxon>
        <taxon>Pseudomonadota</taxon>
        <taxon>Alphaproteobacteria</taxon>
        <taxon>Hyphomicrobiales</taxon>
        <taxon>Aurantimonadaceae</taxon>
        <taxon>Aureimonas</taxon>
    </lineage>
</organism>
<reference evidence="3 4" key="1">
    <citation type="journal article" date="2016" name="Front. Microbiol.">
        <title>Genomic Resource of Rice Seed Associated Bacteria.</title>
        <authorList>
            <person name="Midha S."/>
            <person name="Bansal K."/>
            <person name="Sharma S."/>
            <person name="Kumar N."/>
            <person name="Patil P.P."/>
            <person name="Chaudhry V."/>
            <person name="Patil P.B."/>
        </authorList>
    </citation>
    <scope>NUCLEOTIDE SEQUENCE [LARGE SCALE GENOMIC DNA]</scope>
    <source>
        <strain evidence="3 4">NS365</strain>
    </source>
</reference>
<gene>
    <name evidence="3" type="ORF">NS365_20820</name>
</gene>
<name>A0A175RIT5_9HYPH</name>
<dbReference type="Proteomes" id="UP000078529">
    <property type="component" value="Unassembled WGS sequence"/>
</dbReference>
<evidence type="ECO:0000259" key="2">
    <source>
        <dbReference type="Pfam" id="PF03551"/>
    </source>
</evidence>
<feature type="domain" description="Transcription regulator PadR N-terminal" evidence="2">
    <location>
        <begin position="45"/>
        <end position="113"/>
    </location>
</feature>
<dbReference type="PATRIC" id="fig|401562.4.peg.4205"/>
<dbReference type="SUPFAM" id="SSF46785">
    <property type="entry name" value="Winged helix' DNA-binding domain"/>
    <property type="match status" value="1"/>
</dbReference>
<evidence type="ECO:0000313" key="4">
    <source>
        <dbReference type="Proteomes" id="UP000078529"/>
    </source>
</evidence>